<organism evidence="3 4">
    <name type="scientific">Mya arenaria</name>
    <name type="common">Soft-shell clam</name>
    <dbReference type="NCBI Taxonomy" id="6604"/>
    <lineage>
        <taxon>Eukaryota</taxon>
        <taxon>Metazoa</taxon>
        <taxon>Spiralia</taxon>
        <taxon>Lophotrochozoa</taxon>
        <taxon>Mollusca</taxon>
        <taxon>Bivalvia</taxon>
        <taxon>Autobranchia</taxon>
        <taxon>Heteroconchia</taxon>
        <taxon>Euheterodonta</taxon>
        <taxon>Imparidentia</taxon>
        <taxon>Neoheterodontei</taxon>
        <taxon>Myida</taxon>
        <taxon>Myoidea</taxon>
        <taxon>Myidae</taxon>
        <taxon>Mya</taxon>
    </lineage>
</organism>
<dbReference type="SUPFAM" id="SSF52151">
    <property type="entry name" value="FabD/lysophospholipase-like"/>
    <property type="match status" value="1"/>
</dbReference>
<dbReference type="Proteomes" id="UP001164746">
    <property type="component" value="Chromosome 8"/>
</dbReference>
<evidence type="ECO:0000259" key="2">
    <source>
        <dbReference type="SMART" id="SM00827"/>
    </source>
</evidence>
<dbReference type="PANTHER" id="PTHR47170:SF2">
    <property type="entry name" value="MALONYL-COA:ACP TRANSACYLASE (MAT) DOMAIN-CONTAINING PROTEIN"/>
    <property type="match status" value="1"/>
</dbReference>
<feature type="domain" description="Malonyl-CoA:ACP transacylase (MAT)" evidence="2">
    <location>
        <begin position="147"/>
        <end position="444"/>
    </location>
</feature>
<dbReference type="EMBL" id="CP111019">
    <property type="protein sequence ID" value="WAR12959.1"/>
    <property type="molecule type" value="Genomic_DNA"/>
</dbReference>
<keyword evidence="4" id="KW-1185">Reference proteome</keyword>
<name>A0ABY7EV18_MYAAR</name>
<dbReference type="Gene3D" id="3.40.366.10">
    <property type="entry name" value="Malonyl-Coenzyme A Acyl Carrier Protein, domain 2"/>
    <property type="match status" value="1"/>
</dbReference>
<dbReference type="InterPro" id="IPR016035">
    <property type="entry name" value="Acyl_Trfase/lysoPLipase"/>
</dbReference>
<gene>
    <name evidence="3" type="ORF">MAR_027139</name>
</gene>
<dbReference type="SMART" id="SM00827">
    <property type="entry name" value="PKS_AT"/>
    <property type="match status" value="1"/>
</dbReference>
<dbReference type="InterPro" id="IPR014043">
    <property type="entry name" value="Acyl_transferase_dom"/>
</dbReference>
<dbReference type="Gene3D" id="3.30.70.250">
    <property type="entry name" value="Malonyl-CoA ACP transacylase, ACP-binding"/>
    <property type="match status" value="1"/>
</dbReference>
<feature type="compositionally biased region" description="Polar residues" evidence="1">
    <location>
        <begin position="88"/>
        <end position="110"/>
    </location>
</feature>
<sequence length="457" mass="51992">MSLKTAIRPTMFTYRAVHFHRQFFKLNLFKRLCSSNSDNGKGPSDNESKKSLNKADLFIPNRIKKRIEQKGLSLDDVEIYRGEKTSASSPDFLNTQSFPEDFSSTTTEPSDYQFPSEFDKYRQERRRQEKHAYRPTSIDPEDTSILFFPGQGSQFVGMGKKLLKYPGVEEIYHRASSILGYDLLNVCINGPKETLDKTLFCQPAVVVTSLAAIEKLREENPKALEHVVGSAGFSVGEITALAASEMISFDDAIQLVKFRAEAMQVASDKAAGGMLTVICNHKTKLKTAMVAAKEYCRTKLGIEDPTCSIANFLCLNALTFLEQYGKEFDIVRMKRLPVSGAFHTDMMRQGIEGSREGKRFKKMFWNLQLNKPKFPVHRNYDGKIIQADEHLQQKEVNMLLKQYRTPVKWEQTLHILYTRPKETGFPRTYEVGPGKQLGVLLKNVNNLAYQGYKNVEV</sequence>
<feature type="region of interest" description="Disordered" evidence="1">
    <location>
        <begin position="88"/>
        <end position="114"/>
    </location>
</feature>
<reference evidence="3" key="1">
    <citation type="submission" date="2022-11" db="EMBL/GenBank/DDBJ databases">
        <title>Centuries of genome instability and evolution in soft-shell clam transmissible cancer (bioRxiv).</title>
        <authorList>
            <person name="Hart S.F.M."/>
            <person name="Yonemitsu M.A."/>
            <person name="Giersch R.M."/>
            <person name="Beal B.F."/>
            <person name="Arriagada G."/>
            <person name="Davis B.W."/>
            <person name="Ostrander E.A."/>
            <person name="Goff S.P."/>
            <person name="Metzger M.J."/>
        </authorList>
    </citation>
    <scope>NUCLEOTIDE SEQUENCE</scope>
    <source>
        <strain evidence="3">MELC-2E11</strain>
        <tissue evidence="3">Siphon/mantle</tissue>
    </source>
</reference>
<proteinExistence type="predicted"/>
<dbReference type="InterPro" id="IPR052760">
    <property type="entry name" value="Mitochondrial_malonyltrans"/>
</dbReference>
<dbReference type="Pfam" id="PF00698">
    <property type="entry name" value="Acyl_transf_1"/>
    <property type="match status" value="1"/>
</dbReference>
<dbReference type="InterPro" id="IPR001227">
    <property type="entry name" value="Ac_transferase_dom_sf"/>
</dbReference>
<protein>
    <submittedName>
        <fullName evidence="3">FABD-like protein</fullName>
    </submittedName>
</protein>
<dbReference type="PANTHER" id="PTHR47170">
    <property type="entry name" value="MALONYL-COA ACP TRANSACYLASE, ACP-BINDING"/>
    <property type="match status" value="1"/>
</dbReference>
<evidence type="ECO:0000313" key="4">
    <source>
        <dbReference type="Proteomes" id="UP001164746"/>
    </source>
</evidence>
<evidence type="ECO:0000313" key="3">
    <source>
        <dbReference type="EMBL" id="WAR12959.1"/>
    </source>
</evidence>
<evidence type="ECO:0000256" key="1">
    <source>
        <dbReference type="SAM" id="MobiDB-lite"/>
    </source>
</evidence>
<accession>A0ABY7EV18</accession>